<gene>
    <name evidence="1" type="ORF">FPAR1323_LOCUS2837</name>
</gene>
<protein>
    <submittedName>
        <fullName evidence="1">Uncharacterized protein</fullName>
    </submittedName>
</protein>
<sequence length="246" mass="27274">MGGDLDMSFEGEDGKRLVDVVHERTNSSVGAWDEEAEIAEWHQCGPRGGNDAVHDTIVDVIQELRLSGVLKTTGNGWGCSYDGEELNFAQGEKQDWTLISEGSYNAGHGISLRPAEPVFISGIGGAETSDDFEATVDDFEREFWERINSGGEDETFCSNQEELMSMIVRGWIRFDGIMCEVEDERMIITMTPTSSMVKVYGYVGEEEADEEEEEADEEEAEAEVADIGIADHVKKRRRLAALAQSE</sequence>
<proteinExistence type="predicted"/>
<dbReference type="EMBL" id="HBGT01005182">
    <property type="protein sequence ID" value="CAD9390646.1"/>
    <property type="molecule type" value="Transcribed_RNA"/>
</dbReference>
<reference evidence="1" key="1">
    <citation type="submission" date="2021-01" db="EMBL/GenBank/DDBJ databases">
        <authorList>
            <person name="Corre E."/>
            <person name="Pelletier E."/>
            <person name="Niang G."/>
            <person name="Scheremetjew M."/>
            <person name="Finn R."/>
            <person name="Kale V."/>
            <person name="Holt S."/>
            <person name="Cochrane G."/>
            <person name="Meng A."/>
            <person name="Brown T."/>
            <person name="Cohen L."/>
        </authorList>
    </citation>
    <scope>NUCLEOTIDE SEQUENCE</scope>
    <source>
        <strain evidence="1">RCC1693</strain>
    </source>
</reference>
<dbReference type="AlphaFoldDB" id="A0A7S2FE96"/>
<accession>A0A7S2FE96</accession>
<name>A0A7S2FE96_9STRA</name>
<organism evidence="1">
    <name type="scientific">Florenciella parvula</name>
    <dbReference type="NCBI Taxonomy" id="236787"/>
    <lineage>
        <taxon>Eukaryota</taxon>
        <taxon>Sar</taxon>
        <taxon>Stramenopiles</taxon>
        <taxon>Ochrophyta</taxon>
        <taxon>Dictyochophyceae</taxon>
        <taxon>Florenciellales</taxon>
        <taxon>Florenciella</taxon>
    </lineage>
</organism>
<evidence type="ECO:0000313" key="1">
    <source>
        <dbReference type="EMBL" id="CAD9390646.1"/>
    </source>
</evidence>